<dbReference type="PANTHER" id="PTHR23411">
    <property type="entry name" value="TAPASIN"/>
    <property type="match status" value="1"/>
</dbReference>
<name>A0A8X7XC85_POLSE</name>
<dbReference type="SUPFAM" id="SSF48726">
    <property type="entry name" value="Immunoglobulin"/>
    <property type="match status" value="38"/>
</dbReference>
<feature type="domain" description="Ig-like" evidence="11">
    <location>
        <begin position="913"/>
        <end position="1025"/>
    </location>
</feature>
<sequence length="5983" mass="673457">MAALQLSLSVDRYSCSVCLDILKQPVTIPCGHNYCMKCITDCWDQADKDGLYRCPQCRQVFVSRPLIMRNEMLKDIIDNLEDVKGGVTPSQTQAGHPDVPCSICPDTKQRAVKTCLTCMISYCETHLQPHRQSEAYKNHKLEEPTGDLQEKLCAKHQEVLKIFCRTDQSCVCLLCVVTEHKSHDTVTPEEERAERQGQLEKTKAEMKQRIEKKEKKVKAMKQTVEKIQSSTVRELQEHEEIFKAALQSIERLRSDIINVIKHYEQREVRKTKKLIEKLEKEISELKMRDAEFAQLSLTNDHIHFLRKFPSISVLPEETETPDIGVNEDVVPVTLRTSLSALKRSLEGIGSWKFVKTGEAAGLGVLRLGPVGSASVVGQGTKVRPQLSKIENVSQNLSKDVKLQIRAEEFYPQDINFTWTVGGQSVASELLDVTKNINETFSTRSVCTVPLAKVREPGFKASVVIKHESVGKLEKTVTNGSLDIGERPNLSDIKMLKFSKVGEPCTLSCTISDFFPSDLTVTWLRVRAQGGHRPVTAGSAEWRATVTTPTPEMKNCNFEVTSEVQFTPESVSELEEMTYICRVEHVAIEEKTTETKSGRLELTGQTGLLIDFCSRVAIDCPSSPLIRGVIFTVSYVSMKFPHYLVTIQTSVFYCVSVFNGDSMTPLQSALLSLPAKRRPQLSDVQAHFTRFGEPCTLTCVVSDFYPKEIVVTWMRRQKGTQRKVLAGSGDWKTTVSQYGPWLKDNTYTVVSQATFTPHTLNDLEDMEFICRVEHEGLEGSAIGRSCSVIPGLQSRPVMLDIRVTEFKDFGQPCTLSCSIQDFYPKDIKVTWEREGDKGPDIKTLPCVPKRGECSYHLESLVTFIPQTLSDLEEVQYVCKVQHETLHDKVIGKSSGKLVKPGLTGAKEEGNKANPSGSEATISVFSSELSIIALRHSAVVLPCTFTVTPGPIDPKGLTVIWYQYGFPVAKFENKESTVRQEASLFENDIRRGNASLLLESIVKRDEGQYECEVTYGGEKGSASLVLTIQVPPEVLLSPTSVQLLHEHTVTCSAKGFYPKPIHFSWKRNGRSVDPLGTTEPQINSDGTLNMESSYRFTPKSRDDLTCEVTHEALKEPLRRSVTYVGLTSAEVGLIMAAVIAFFILLLTLFWFLSVSLSPLVPLKLVQDEPTSIRSTIKGWRLRLVTLQWLINDVRLAWHALDRQQTDCQVDSMPLVDPSGHTLTKGQSAGGLLLVETPIELHFTPKRGEHQGAELKCRATHRLTRRSVERVVRLEQVCVRPQLSDIENVSQDSDSDVRLQIRAEEFYPADISFTWKLGEDRVPSQLLDITKTNNGNFSTGSICSIPLSRLQSLGFKISVVTEHKSMGRVEKTATGDTPGIDGRPQLSDIELLSFSRVGHPCTLSCTISKFFPSGLNVTWLREGGETGLRPVTAGEAWGATVRTSKPEQKNNTYEVTSTVQFTPKSHEIEQVTYVCRVEHVTLQIPNEKDIRLTSAAEKMRLVVSDMQVAFTCLGEPCLLTCTVSNFSPKEITVTWLRRQKETKELLLAGAGKWNPSVTHFGPAMRSSRYSLVSQAEFTPLSLGDLEDMEYICRVDHQSLGDKAIEKSCSVSAVMQHHPIMSEVRVKEFKALGQPCTLSCSIQDFYPKDIKVTWQQAGGKGRDITGVTSEPQWGKRSYQLESVATFIPKTLSDLEDVEYICKVEHKTLNKKGIERCSGKLVIPGLLHPPVMSDMQVSRWGGLGLPCTLNCCIENFFPKEIEVTWHRRDKKTGSEVTAGTDEWKAQVKTSPPEVENVSYWLNSQVAFTPQSLSDVDEVDYVCKVKHKNLEETSMEKTSALCHPPSVSDIEVAKDTSNDNSYILSCSILDFYPKLIEVTWLQRSLKASGEVLEENAWWKTSVDTPSPDMKGNGYKVQSRLTFPLDSLAQLEDMEFICRVEHECLSAPLEKHSGRIVIPDLVNEPLVSDVVAQFTEFGQLCTLKCTMMAFYPKDITVTWQRKWKKKRRPSAAELDPLSVTQDGPSLNNIRYWVVSKAEFTPQTLSDLEDVEYICKVEHETLKGKAIEKSWPSAREPRISDIEVHFTGLNQLCTFSLTASDFFPKEININWERKRSSKLMNFVKQKWNPRVRQDEPSWNDLKYSLTSTAEFTPTALSDLEDVEFICKVKHETMKGKAIEKSCSISPGSQAKLSVHSSESNTIALRDSHVVLPCSFLVTPGSIDLRRLTVSWYQYGFLVAKFANGEVTARQDASLFEPNLSQGNASLLLKSIVKRDEGQYECEVTHAGEKGSASLALTIQVPPEVLLLPESVHLLEEHHMTCSAKNFYPKEIRFIWTRSGKAVSPLNTAEPSMNPDGTYNSESVYSFTPTSRDDLTCEVEHQALKETARRYASSMSKCHSVRSPPLVSEDGVWAMSHQVVKVNRTDWRQANGTTDPQGDCDTNVLRLWLLTRVLISHTDMGLTVTEVTLMVFAVFTFLLILLAVFWFFSVSLSPLVPLKLVQGDIGSVKCILTGWRLGLVTQQWFINDQEVKVDNQQRDCEDVTSVPLNSPSDYRLKTDPPKKGFFRTETPVTLQFLPTRADHEGAVCRCRVRHRLTRRSITHYNEYPVTRPQLSDIENVSQDSDTDVKLQVRVDEFYPKNIRFTWTLGGEKVKTDEPDIQDHSKETFSTVSVCSVPLSKVQEPGFKASVVIEHESVGKLEKTVTGDTPGIDGRPLLSDIEMLWCSKVGDLCTLSCTISKFFPSNISVTWLRVTKRGNQPVTAGSRQWTATVDTPRPEKKNMTYEVTSTVTFTPNSLSELEETTYICTVGHVTFLDKTTEKKSGKLELTADKCRPRLSNMQVHFTKLGQPCTLTCVVSNFYPKDIEVLWLRRHKKTRITAETGRDYWRHNVTQIGPSVKDNRYAVMSQAEFTPQHLSELEDMEFICQVRHEAQTQNPIEKSCSVISGLLSRPIVSDIQLSDFKGLGQPCTLCCSIQDFYPKDITVTWRREGWIGPDVTDTMCDPNRGERSYNLESKATFTPHTLMDLEKAQYVCTVNHETLKGKGIEKKTGELTLPALWCPPTVSDVQVSDFKDFGQACILRCSIQNFYPKDIRVTWRKANGDEQQDIRVEPVKPVTGDKGYKVDTVAKLTPQSLSDLLDCVCVVHQFLTARFCLPGLVLKPKVSDVQVHFTKSGQPCQMTCIISDFYPKEITVTWEKRQNGIGRRVKAGSEEWTATVCQFGPSVTDTGYLLLSRLEFTPQPLSDLEGMEFVCKVKHMSLEEETIGRICSETPGSLGKVTVFLSEHTVVGVQYSDALLPCSFNVTPGPIDPQQLTVIWSHYGFPVASYEKGRNIGRVETDLLSNEVLLGNASLLLSKIMKRDEGHYECEVEYAGERDTLNLILSILVPPEVFLAPVSAHLLTENLVTCNAKSFYPKTITFIWRRRGVIVEPQTVTEPTLNPDGTFDSKSIYRFAPGFREKLICEVKHEALEKPLTRSIIYSGFTIAEITGIVLAVLLLLLLVLGVYWRFSVSLSPLDLSKLIQDETALVKYKLKGWRLGHITLKWFINDKVILLDTVGLDETYGGAGVCVPLHSPTGYIMKRHMCHEGLLVSESLLTLQFMLNREEHQGAVIRCRARHGLTRRSVECMVTLKEVCVRPRLSDIQNIFQEKSENVVKLQIRAEGFYPRDISFTWLLGADPVSSESRDNKENPNGTFSTESVCSVPLPQVQNPNFKVTVVIEHISMGKVEKMATSSTPGIDGRPILSDIEMVSFSKVGEPCTLSCTISRFFPSGLQVTWRRFRVESELEPVTAGSAEWPATVITSKPVMRTNSFAVTSEVQFTAASLNEVEEMTYVCEVQHMTLKEPLTRRSGRLKLTAEKTLPKMSDVQIQFTECGEPCTLSCVISDFYPKDINVTWQRRHKDIHEALPAVSEDWSPAVTNYGPIMRKNKFELLSRAEFTPQSLSDLENMDFICRVEHETLNMEAIEKFCSGVPEITRVPQVSDIVIHFKEFGELCVLSCVISDFFPKEINITWERRTKKQIQYKNPKTGQWKPTEIQKFLYARKSTFDLLAQVLFTPLVASHLKDMDFICRVQHQTLAEPIERHTGSDSALTISASNPFLYALRHDAVTLPCSFSVTPGFIDPKKLTVTWYQYDFLAARFVNGEATARKEAILFENDIRNGNASLLLSSVMKRDEGQYRCEVRHGGEKQEVNLALTIRVPPEVLMYPERVQLLSENSVTCAARSFYPKVIAFSWKRNGRRVNEMISTTPRLNPDGTYSSESVYHVTPYSRDELICVVEHEALDKPLMMSVIFRPRLSEIENVTENSDTKVKLQITAEDFQPQAISFSWTLGEERGTSETPEMIENPNGTFSTRSICSVPFSQIQTPGFKVLVEVEHISMAKTQKVATGDTPGIDGCPLLADIEVVKFSEVGQPCTLSCSISKFIPSAITVTWLRVQAKGDNQPVTAGSLQWNATVTTSSPEKQNNTYEVTSEVHFTPKSICELQEMAYICRVGHVTLMKKTIEKKMAKLKLKGYLKEPKLSDLQIFFTELSQPCTLSCTVTDFYPQEIKVTWLKRDTNGQTYEAGTEEWKATSAHYGPSMRRNTFELVSQVEFLPRDLTELEDVEFICRVEHSAIKGGFFEKSSSGVHLPGSDGIPRAYTSQSTVVGVRNEASILQCLFSVTPGPIDPNSVGVTWYQYGFPVAMFQNGVALERQDAYLSESDIGQGNASLLLKPTAKRDEGQYDCEIAHGGKKHLVSMSLTVRVPPEVVVFPERVQLRTENSVTCVARSFYPKTISFTWMRNGRPVKEMNSTAPRMNRDGTYNSESVYRFTAGSRDELSCVVEHEALEQPLRRFITLLLSPLVPSKLNKVEGEQAEVHCTLKSWTLKLVTLQWFLNGQKISLDQKGPPAYTLKGGTEEKGNCLKKTTTLKFMASRKDHAEAKLRCRATHRLTRRSVECSVTLGQVYARPQLSDIENISGDSDADVKLQITAEEFHPRDISFTWTLGEEIVTTETLEIIDNPDGTFSTSSVCSVPLSRVQTAGFTISVEVDHISQGKLLRTATSDTPGIDGRPLLSDIQVLRFTKLNEPCTLNCTISRFIPSAVTVTWLRAKAEGGQQPVTAGSPHWTATVNTPTPEKRNNVYEVTSEVQFTPKQLSEFEEMTYICRVGHVTLMGQLTEKMAEKLELEGCHKMPRAPELKIHFVELSQPCILSCTITDFYPKEIKVTWLRRDKEKTQWEAGTPQWKATTAHYGPSMRKNTFDLVTQVKFTPMQLSELDDMEFICRVEHLALKGKYLEISSAKVYIPVADEESHRLYCEFSTESESQTTQRQQPVSSPGTMSHSSRRATKATKSKYYKMRLLIGMCLMGLLLFIAVIVAWSEYGASLRRVEVIKMELLELTRSGFRIRNETGAFVFRMIFRTGLLDLESCTKENDVLNCTRTLPGTVNFSLRVEKPRESMICYHLFWRKSIVRHTIEHRMSYSFSFLYGGAENNSQHWPVLVSGVQAPRAFVTADLSAGQPGFGSVLQRYWLSSNGTAVKISESVPFHFGWNASEQQLYFQARYHDTPYKPPPGQQPFPHLRYHVCVGSDITSIHKHMVRSYFGKPTKVPDSNVFSYPLWSTSAFAKSNVTMDALKNHVNDIKSKNFNCSHLVLHDGYTLYYGDFDPDPARFPKVSEEFKTLKDDGFPISLWVHPFINYNSSKFADGVERGLFVRESTGKLPALVRWRNGIGALVDFTNTHARDWYASLLRNLTTEAKVTSFNFVAGEASYLPLTFNTSVRIEDPNTFTQRFAELAFPFSDRAELQVGYHTQNISCFFRILDRTSNWGYGLGLKSVIPLVLTLGILGYPFVQIGTIGGNVPQSLTDRRPDRELYIRWLELAAFMPAMEFSVAPWEYDDNVVKIAKKFTALHLALVAPMVLELANEVLFTGDPIIRPLWWIAPDEPPAYKVSSQFLIGEDFMVAPILEPGKRERDIYLPSGKWRSNRDHIYSRTPRLMTDYEVELDEVAYFTRVT</sequence>
<feature type="compositionally biased region" description="Low complexity" evidence="7">
    <location>
        <begin position="5290"/>
        <end position="5302"/>
    </location>
</feature>
<evidence type="ECO:0000256" key="3">
    <source>
        <dbReference type="ARBA" id="ARBA00022771"/>
    </source>
</evidence>
<dbReference type="SMART" id="SM00336">
    <property type="entry name" value="BBOX"/>
    <property type="match status" value="2"/>
</dbReference>
<keyword evidence="8" id="KW-0472">Membrane</keyword>
<dbReference type="SMART" id="SM00184">
    <property type="entry name" value="RING"/>
    <property type="match status" value="1"/>
</dbReference>
<dbReference type="PROSITE" id="PS00290">
    <property type="entry name" value="IG_MHC"/>
    <property type="match status" value="15"/>
</dbReference>
<dbReference type="GO" id="GO:0008270">
    <property type="term" value="F:zinc ion binding"/>
    <property type="evidence" value="ECO:0007669"/>
    <property type="project" value="UniProtKB-KW"/>
</dbReference>
<feature type="region of interest" description="Disordered" evidence="7">
    <location>
        <begin position="5087"/>
        <end position="5106"/>
    </location>
</feature>
<feature type="compositionally biased region" description="Polar residues" evidence="7">
    <location>
        <begin position="5303"/>
        <end position="5312"/>
    </location>
</feature>
<dbReference type="InterPro" id="IPR017907">
    <property type="entry name" value="Znf_RING_CS"/>
</dbReference>
<keyword evidence="12" id="KW-0378">Hydrolase</keyword>
<dbReference type="InterPro" id="IPR003006">
    <property type="entry name" value="Ig/MHC_CS"/>
</dbReference>
<dbReference type="GO" id="GO:0005975">
    <property type="term" value="P:carbohydrate metabolic process"/>
    <property type="evidence" value="ECO:0007669"/>
    <property type="project" value="InterPro"/>
</dbReference>
<dbReference type="Gene3D" id="2.60.40.1180">
    <property type="entry name" value="Golgi alpha-mannosidase II"/>
    <property type="match status" value="1"/>
</dbReference>
<comment type="caution">
    <text evidence="12">The sequence shown here is derived from an EMBL/GenBank/DDBJ whole genome shotgun (WGS) entry which is preliminary data.</text>
</comment>
<dbReference type="GO" id="GO:0004553">
    <property type="term" value="F:hydrolase activity, hydrolyzing O-glycosyl compounds"/>
    <property type="evidence" value="ECO:0007669"/>
    <property type="project" value="InterPro"/>
</dbReference>
<dbReference type="PROSITE" id="PS50089">
    <property type="entry name" value="ZF_RING_2"/>
    <property type="match status" value="1"/>
</dbReference>
<feature type="domain" description="Ig-like" evidence="11">
    <location>
        <begin position="3380"/>
        <end position="3466"/>
    </location>
</feature>
<feature type="domain" description="Ig-like" evidence="11">
    <location>
        <begin position="795"/>
        <end position="890"/>
    </location>
</feature>
<feature type="domain" description="Ig-like" evidence="11">
    <location>
        <begin position="3853"/>
        <end position="3961"/>
    </location>
</feature>
<feature type="domain" description="Ig-like" evidence="11">
    <location>
        <begin position="2178"/>
        <end position="2289"/>
    </location>
</feature>
<dbReference type="Pfam" id="PF21365">
    <property type="entry name" value="Glyco_hydro_31_3rd"/>
    <property type="match status" value="1"/>
</dbReference>
<feature type="non-terminal residue" evidence="12">
    <location>
        <position position="1"/>
    </location>
</feature>
<dbReference type="Proteomes" id="UP000886611">
    <property type="component" value="Unassembled WGS sequence"/>
</dbReference>
<gene>
    <name evidence="12" type="primary">Myorg_0</name>
    <name evidence="12" type="ORF">GTO96_0002097</name>
</gene>
<feature type="domain" description="Ig-like" evidence="11">
    <location>
        <begin position="1839"/>
        <end position="1950"/>
    </location>
</feature>
<dbReference type="InterPro" id="IPR017853">
    <property type="entry name" value="GH"/>
</dbReference>
<dbReference type="InterPro" id="IPR001841">
    <property type="entry name" value="Znf_RING"/>
</dbReference>
<dbReference type="Gene3D" id="4.10.830.40">
    <property type="match status" value="1"/>
</dbReference>
<dbReference type="PROSITE" id="PS51402">
    <property type="entry name" value="CATALASE_3"/>
    <property type="match status" value="1"/>
</dbReference>
<feature type="domain" description="B box-type" evidence="10">
    <location>
        <begin position="148"/>
        <end position="188"/>
    </location>
</feature>
<evidence type="ECO:0000259" key="9">
    <source>
        <dbReference type="PROSITE" id="PS50089"/>
    </source>
</evidence>
<feature type="domain" description="Ig-like" evidence="11">
    <location>
        <begin position="2826"/>
        <end position="2934"/>
    </location>
</feature>
<dbReference type="InterPro" id="IPR013106">
    <property type="entry name" value="Ig_V-set"/>
</dbReference>
<evidence type="ECO:0000256" key="8">
    <source>
        <dbReference type="SAM" id="Phobius"/>
    </source>
</evidence>
<keyword evidence="8" id="KW-0812">Transmembrane</keyword>
<feature type="domain" description="Ig-like" evidence="11">
    <location>
        <begin position="4509"/>
        <end position="4616"/>
    </location>
</feature>
<dbReference type="CDD" id="cd06592">
    <property type="entry name" value="GH31_NET37"/>
    <property type="match status" value="1"/>
</dbReference>
<dbReference type="GO" id="GO:0020037">
    <property type="term" value="F:heme binding"/>
    <property type="evidence" value="ECO:0007669"/>
    <property type="project" value="InterPro"/>
</dbReference>
<feature type="transmembrane region" description="Helical" evidence="8">
    <location>
        <begin position="5330"/>
        <end position="5349"/>
    </location>
</feature>
<feature type="domain" description="Ig-like" evidence="11">
    <location>
        <begin position="1030"/>
        <end position="1120"/>
    </location>
</feature>
<dbReference type="SMART" id="SM00408">
    <property type="entry name" value="IGc2"/>
    <property type="match status" value="4"/>
</dbReference>
<evidence type="ECO:0000256" key="4">
    <source>
        <dbReference type="ARBA" id="ARBA00022833"/>
    </source>
</evidence>
<feature type="non-terminal residue" evidence="12">
    <location>
        <position position="5983"/>
    </location>
</feature>
<feature type="domain" description="Ig-like" evidence="11">
    <location>
        <begin position="2706"/>
        <end position="2818"/>
    </location>
</feature>
<dbReference type="SUPFAM" id="SSF51445">
    <property type="entry name" value="(Trans)glycosidases"/>
    <property type="match status" value="1"/>
</dbReference>
<dbReference type="InterPro" id="IPR018028">
    <property type="entry name" value="Catalase"/>
</dbReference>
<feature type="region of interest" description="Disordered" evidence="7">
    <location>
        <begin position="5290"/>
        <end position="5317"/>
    </location>
</feature>
<feature type="domain" description="Ig-like" evidence="11">
    <location>
        <begin position="3153"/>
        <end position="3257"/>
    </location>
</feature>
<feature type="domain" description="Ig-like" evidence="11">
    <location>
        <begin position="1381"/>
        <end position="1488"/>
    </location>
</feature>
<feature type="transmembrane region" description="Helical" evidence="8">
    <location>
        <begin position="3469"/>
        <end position="3498"/>
    </location>
</feature>
<feature type="domain" description="Ig-like" evidence="11">
    <location>
        <begin position="4388"/>
        <end position="4494"/>
    </location>
</feature>
<keyword evidence="3 6" id="KW-0863">Zinc-finger</keyword>
<dbReference type="GO" id="GO:0006979">
    <property type="term" value="P:response to oxidative stress"/>
    <property type="evidence" value="ECO:0007669"/>
    <property type="project" value="InterPro"/>
</dbReference>
<dbReference type="InterPro" id="IPR013783">
    <property type="entry name" value="Ig-like_fold"/>
</dbReference>
<evidence type="ECO:0000259" key="10">
    <source>
        <dbReference type="PROSITE" id="PS50119"/>
    </source>
</evidence>
<feature type="domain" description="Ig-like" evidence="11">
    <location>
        <begin position="4737"/>
        <end position="4827"/>
    </location>
</feature>
<evidence type="ECO:0000256" key="2">
    <source>
        <dbReference type="ARBA" id="ARBA00022723"/>
    </source>
</evidence>
<feature type="domain" description="Ig-like" evidence="11">
    <location>
        <begin position="1615"/>
        <end position="1710"/>
    </location>
</feature>
<evidence type="ECO:0000256" key="5">
    <source>
        <dbReference type="ARBA" id="ARBA00023319"/>
    </source>
</evidence>
<evidence type="ECO:0000256" key="6">
    <source>
        <dbReference type="PROSITE-ProRule" id="PRU00024"/>
    </source>
</evidence>
<comment type="similarity">
    <text evidence="1">Belongs to the glycosyl hydrolase 31 family.</text>
</comment>
<dbReference type="InterPro" id="IPR050380">
    <property type="entry name" value="Immune_Resp_Modulators"/>
</dbReference>
<feature type="domain" description="Ig-like" evidence="11">
    <location>
        <begin position="2294"/>
        <end position="2387"/>
    </location>
</feature>
<dbReference type="InterPro" id="IPR013780">
    <property type="entry name" value="Glyco_hydro_b"/>
</dbReference>
<evidence type="ECO:0000256" key="1">
    <source>
        <dbReference type="ARBA" id="ARBA00007806"/>
    </source>
</evidence>
<dbReference type="InterPro" id="IPR000315">
    <property type="entry name" value="Znf_B-box"/>
</dbReference>
<dbReference type="CDD" id="cd19769">
    <property type="entry name" value="Bbox2_TRIM16-like"/>
    <property type="match status" value="1"/>
</dbReference>
<feature type="domain" description="Ig-like" evidence="11">
    <location>
        <begin position="5167"/>
        <end position="5274"/>
    </location>
</feature>
<dbReference type="EMBL" id="JAATIS010003638">
    <property type="protein sequence ID" value="KAG2464709.1"/>
    <property type="molecule type" value="Genomic_DNA"/>
</dbReference>
<dbReference type="Pfam" id="PF07654">
    <property type="entry name" value="C1-set"/>
    <property type="match status" value="26"/>
</dbReference>
<feature type="domain" description="Ig-like" evidence="11">
    <location>
        <begin position="2943"/>
        <end position="3045"/>
    </location>
</feature>
<proteinExistence type="inferred from homology"/>
<evidence type="ECO:0000313" key="13">
    <source>
        <dbReference type="Proteomes" id="UP000886611"/>
    </source>
</evidence>
<feature type="domain" description="Ig-like" evidence="11">
    <location>
        <begin position="1719"/>
        <end position="1834"/>
    </location>
</feature>
<dbReference type="Gene3D" id="3.30.160.60">
    <property type="entry name" value="Classic Zinc Finger"/>
    <property type="match status" value="1"/>
</dbReference>
<dbReference type="InterPro" id="IPR000322">
    <property type="entry name" value="Glyco_hydro_31_TIM"/>
</dbReference>
<dbReference type="Pfam" id="PF07686">
    <property type="entry name" value="V-set"/>
    <property type="match status" value="1"/>
</dbReference>
<dbReference type="Pfam" id="PF25600">
    <property type="entry name" value="TRIM_CC"/>
    <property type="match status" value="1"/>
</dbReference>
<evidence type="ECO:0000259" key="11">
    <source>
        <dbReference type="PROSITE" id="PS50835"/>
    </source>
</evidence>
<keyword evidence="4" id="KW-0862">Zinc</keyword>
<dbReference type="SUPFAM" id="SSF57850">
    <property type="entry name" value="RING/U-box"/>
    <property type="match status" value="1"/>
</dbReference>
<dbReference type="Gene3D" id="3.30.40.10">
    <property type="entry name" value="Zinc/RING finger domain, C3HC4 (zinc finger)"/>
    <property type="match status" value="1"/>
</dbReference>
<dbReference type="PROSITE" id="PS00518">
    <property type="entry name" value="ZF_RING_1"/>
    <property type="match status" value="1"/>
</dbReference>
<keyword evidence="12" id="KW-0326">Glycosidase</keyword>
<protein>
    <submittedName>
        <fullName evidence="12">MYORG glycosidase</fullName>
    </submittedName>
</protein>
<dbReference type="InterPro" id="IPR003599">
    <property type="entry name" value="Ig_sub"/>
</dbReference>
<feature type="domain" description="Ig-like" evidence="11">
    <location>
        <begin position="4192"/>
        <end position="4280"/>
    </location>
</feature>
<feature type="domain" description="Ig-like" evidence="11">
    <location>
        <begin position="1952"/>
        <end position="2060"/>
    </location>
</feature>
<dbReference type="Pfam" id="PF00643">
    <property type="entry name" value="zf-B_box"/>
    <property type="match status" value="1"/>
</dbReference>
<dbReference type="GO" id="GO:0004096">
    <property type="term" value="F:catalase activity"/>
    <property type="evidence" value="ECO:0007669"/>
    <property type="project" value="InterPro"/>
</dbReference>
<feature type="domain" description="Ig-like" evidence="11">
    <location>
        <begin position="5037"/>
        <end position="5148"/>
    </location>
</feature>
<dbReference type="InterPro" id="IPR003598">
    <property type="entry name" value="Ig_sub2"/>
</dbReference>
<keyword evidence="5" id="KW-0393">Immunoglobulin domain</keyword>
<keyword evidence="8" id="KW-1133">Transmembrane helix</keyword>
<feature type="domain" description="Ig-like" evidence="11">
    <location>
        <begin position="1511"/>
        <end position="1608"/>
    </location>
</feature>
<feature type="domain" description="Ig-like" evidence="11">
    <location>
        <begin position="4097"/>
        <end position="4187"/>
    </location>
</feature>
<dbReference type="Gene3D" id="3.20.20.80">
    <property type="entry name" value="Glycosidases"/>
    <property type="match status" value="1"/>
</dbReference>
<feature type="region of interest" description="Disordered" evidence="7">
    <location>
        <begin position="186"/>
        <end position="205"/>
    </location>
</feature>
<dbReference type="SUPFAM" id="SSF57845">
    <property type="entry name" value="B-box zinc-binding domain"/>
    <property type="match status" value="1"/>
</dbReference>
<feature type="domain" description="RING-type" evidence="9">
    <location>
        <begin position="15"/>
        <end position="58"/>
    </location>
</feature>
<feature type="domain" description="Ig-like" evidence="11">
    <location>
        <begin position="3964"/>
        <end position="4085"/>
    </location>
</feature>
<dbReference type="SUPFAM" id="SSF51011">
    <property type="entry name" value="Glycosyl hydrolase domain"/>
    <property type="match status" value="1"/>
</dbReference>
<evidence type="ECO:0000256" key="7">
    <source>
        <dbReference type="SAM" id="MobiDB-lite"/>
    </source>
</evidence>
<dbReference type="PROSITE" id="PS50835">
    <property type="entry name" value="IG_LIKE"/>
    <property type="match status" value="32"/>
</dbReference>
<dbReference type="CDD" id="cd00098">
    <property type="entry name" value="IgC1"/>
    <property type="match status" value="16"/>
</dbReference>
<keyword evidence="13" id="KW-1185">Reference proteome</keyword>
<dbReference type="InterPro" id="IPR048395">
    <property type="entry name" value="Glyco_hydro_31_C"/>
</dbReference>
<organism evidence="12 13">
    <name type="scientific">Polypterus senegalus</name>
    <name type="common">Senegal bichir</name>
    <dbReference type="NCBI Taxonomy" id="55291"/>
    <lineage>
        <taxon>Eukaryota</taxon>
        <taxon>Metazoa</taxon>
        <taxon>Chordata</taxon>
        <taxon>Craniata</taxon>
        <taxon>Vertebrata</taxon>
        <taxon>Euteleostomi</taxon>
        <taxon>Actinopterygii</taxon>
        <taxon>Polypteriformes</taxon>
        <taxon>Polypteridae</taxon>
        <taxon>Polypterus</taxon>
    </lineage>
</organism>
<dbReference type="InterPro" id="IPR003597">
    <property type="entry name" value="Ig_C1-set"/>
</dbReference>
<feature type="domain" description="Ig-like" evidence="11">
    <location>
        <begin position="3053"/>
        <end position="3090"/>
    </location>
</feature>
<evidence type="ECO:0000313" key="12">
    <source>
        <dbReference type="EMBL" id="KAG2464709.1"/>
    </source>
</evidence>
<dbReference type="InterPro" id="IPR036179">
    <property type="entry name" value="Ig-like_dom_sf"/>
</dbReference>
<feature type="domain" description="Ig-like" evidence="11">
    <location>
        <begin position="4627"/>
        <end position="4732"/>
    </location>
</feature>
<keyword evidence="2" id="KW-0479">Metal-binding</keyword>
<dbReference type="Pfam" id="PF15227">
    <property type="entry name" value="zf-C3HC4_4"/>
    <property type="match status" value="1"/>
</dbReference>
<feature type="domain" description="Ig-like" evidence="11">
    <location>
        <begin position="4832"/>
        <end position="4932"/>
    </location>
</feature>
<dbReference type="InterPro" id="IPR058030">
    <property type="entry name" value="TRIM8/14/16/25/29/45/65_CC"/>
</dbReference>
<dbReference type="SMART" id="SM00407">
    <property type="entry name" value="IGc1"/>
    <property type="match status" value="27"/>
</dbReference>
<dbReference type="Pfam" id="PF01055">
    <property type="entry name" value="Glyco_hydro_31_2nd"/>
    <property type="match status" value="2"/>
</dbReference>
<accession>A0A8X7XC85</accession>
<dbReference type="InterPro" id="IPR007110">
    <property type="entry name" value="Ig-like_dom"/>
</dbReference>
<feature type="domain" description="Ig-like" evidence="11">
    <location>
        <begin position="678"/>
        <end position="786"/>
    </location>
</feature>
<feature type="domain" description="Ig-like" evidence="11">
    <location>
        <begin position="3289"/>
        <end position="3375"/>
    </location>
</feature>
<dbReference type="InterPro" id="IPR013083">
    <property type="entry name" value="Znf_RING/FYVE/PHD"/>
</dbReference>
<feature type="transmembrane region" description="Helical" evidence="8">
    <location>
        <begin position="2458"/>
        <end position="2479"/>
    </location>
</feature>
<dbReference type="Gene3D" id="2.60.40.10">
    <property type="entry name" value="Immunoglobulins"/>
    <property type="match status" value="39"/>
</dbReference>
<dbReference type="PROSITE" id="PS50119">
    <property type="entry name" value="ZF_BBOX"/>
    <property type="match status" value="1"/>
</dbReference>
<feature type="domain" description="Ig-like" evidence="11">
    <location>
        <begin position="3733"/>
        <end position="3838"/>
    </location>
</feature>
<reference evidence="12 13" key="1">
    <citation type="journal article" date="2021" name="Cell">
        <title>Tracing the genetic footprints of vertebrate landing in non-teleost ray-finned fishes.</title>
        <authorList>
            <person name="Bi X."/>
            <person name="Wang K."/>
            <person name="Yang L."/>
            <person name="Pan H."/>
            <person name="Jiang H."/>
            <person name="Wei Q."/>
            <person name="Fang M."/>
            <person name="Yu H."/>
            <person name="Zhu C."/>
            <person name="Cai Y."/>
            <person name="He Y."/>
            <person name="Gan X."/>
            <person name="Zeng H."/>
            <person name="Yu D."/>
            <person name="Zhu Y."/>
            <person name="Jiang H."/>
            <person name="Qiu Q."/>
            <person name="Yang H."/>
            <person name="Zhang Y.E."/>
            <person name="Wang W."/>
            <person name="Zhu M."/>
            <person name="He S."/>
            <person name="Zhang G."/>
        </authorList>
    </citation>
    <scope>NUCLEOTIDE SEQUENCE [LARGE SCALE GENOMIC DNA]</scope>
    <source>
        <strain evidence="12">Bchr_013</strain>
    </source>
</reference>
<dbReference type="SMART" id="SM00409">
    <property type="entry name" value="IG"/>
    <property type="match status" value="7"/>
</dbReference>
<dbReference type="CDD" id="cd16543">
    <property type="entry name" value="RING-HC_TRIM77_C-IV"/>
    <property type="match status" value="1"/>
</dbReference>
<feature type="domain" description="Ig-like" evidence="11">
    <location>
        <begin position="487"/>
        <end position="600"/>
    </location>
</feature>